<accession>R4K509</accession>
<feature type="domain" description="HTH cro/C1-type" evidence="1">
    <location>
        <begin position="23"/>
        <end position="61"/>
    </location>
</feature>
<proteinExistence type="predicted"/>
<reference evidence="2 3" key="1">
    <citation type="submission" date="2012-01" db="EMBL/GenBank/DDBJ databases">
        <title>Complete sequence of chromosome of Clostridium pasteurianum BC1.</title>
        <authorList>
            <consortium name="US DOE Joint Genome Institute"/>
            <person name="Lucas S."/>
            <person name="Han J."/>
            <person name="Lapidus A."/>
            <person name="Cheng J.-F."/>
            <person name="Goodwin L."/>
            <person name="Pitluck S."/>
            <person name="Peters L."/>
            <person name="Mikhailova N."/>
            <person name="Teshima H."/>
            <person name="Detter J.C."/>
            <person name="Han C."/>
            <person name="Tapia R."/>
            <person name="Land M."/>
            <person name="Hauser L."/>
            <person name="Kyrpides N."/>
            <person name="Ivanova N."/>
            <person name="Pagani I."/>
            <person name="Dunn J."/>
            <person name="Taghavi S."/>
            <person name="Francis A."/>
            <person name="van der Lelie D."/>
            <person name="Woyke T."/>
        </authorList>
    </citation>
    <scope>NUCLEOTIDE SEQUENCE [LARGE SCALE GENOMIC DNA]</scope>
    <source>
        <strain evidence="2 3">BC1</strain>
    </source>
</reference>
<dbReference type="PANTHER" id="PTHR37301:SF1">
    <property type="entry name" value="DNA-BINDING PROTEIN"/>
    <property type="match status" value="1"/>
</dbReference>
<dbReference type="Proteomes" id="UP000013523">
    <property type="component" value="Chromosome"/>
</dbReference>
<dbReference type="SUPFAM" id="SSF47413">
    <property type="entry name" value="lambda repressor-like DNA-binding domains"/>
    <property type="match status" value="1"/>
</dbReference>
<dbReference type="STRING" id="86416.Clopa_2815"/>
<dbReference type="PROSITE" id="PS50943">
    <property type="entry name" value="HTH_CROC1"/>
    <property type="match status" value="1"/>
</dbReference>
<dbReference type="PANTHER" id="PTHR37301">
    <property type="entry name" value="DNA-BINDING PROTEIN-RELATED"/>
    <property type="match status" value="1"/>
</dbReference>
<dbReference type="InterPro" id="IPR001387">
    <property type="entry name" value="Cro/C1-type_HTH"/>
</dbReference>
<dbReference type="GO" id="GO:0003677">
    <property type="term" value="F:DNA binding"/>
    <property type="evidence" value="ECO:0007669"/>
    <property type="project" value="InterPro"/>
</dbReference>
<evidence type="ECO:0000313" key="2">
    <source>
        <dbReference type="EMBL" id="AGK97653.1"/>
    </source>
</evidence>
<dbReference type="RefSeq" id="WP_015615947.1">
    <property type="nucleotide sequence ID" value="NC_021182.1"/>
</dbReference>
<evidence type="ECO:0000259" key="1">
    <source>
        <dbReference type="PROSITE" id="PS50943"/>
    </source>
</evidence>
<dbReference type="OrthoDB" id="9804186at2"/>
<dbReference type="Gene3D" id="1.10.260.40">
    <property type="entry name" value="lambda repressor-like DNA-binding domains"/>
    <property type="match status" value="1"/>
</dbReference>
<dbReference type="Pfam" id="PF13443">
    <property type="entry name" value="HTH_26"/>
    <property type="match status" value="1"/>
</dbReference>
<keyword evidence="3" id="KW-1185">Reference proteome</keyword>
<gene>
    <name evidence="2" type="ORF">Clopa_2815</name>
</gene>
<dbReference type="EMBL" id="CP003261">
    <property type="protein sequence ID" value="AGK97653.1"/>
    <property type="molecule type" value="Genomic_DNA"/>
</dbReference>
<dbReference type="InterPro" id="IPR010982">
    <property type="entry name" value="Lambda_DNA-bd_dom_sf"/>
</dbReference>
<protein>
    <submittedName>
        <fullName evidence="2">Putative transcriptional regulator</fullName>
    </submittedName>
</protein>
<dbReference type="PATRIC" id="fig|86416.3.peg.2799"/>
<dbReference type="AlphaFoldDB" id="R4K509"/>
<evidence type="ECO:0000313" key="3">
    <source>
        <dbReference type="Proteomes" id="UP000013523"/>
    </source>
</evidence>
<dbReference type="HOGENOM" id="CLU_066192_31_8_9"/>
<name>R4K509_CLOPA</name>
<dbReference type="KEGG" id="cpas:Clopa_2815"/>
<sequence>MIEIKLQNILNREERSLNWVSIKTGIAYSTLHKLNNNNTTSISFNTLDALCKLFKCKLTDIIDFVDEEKR</sequence>
<organism evidence="2 3">
    <name type="scientific">Clostridium pasteurianum BC1</name>
    <dbReference type="NCBI Taxonomy" id="86416"/>
    <lineage>
        <taxon>Bacteria</taxon>
        <taxon>Bacillati</taxon>
        <taxon>Bacillota</taxon>
        <taxon>Clostridia</taxon>
        <taxon>Eubacteriales</taxon>
        <taxon>Clostridiaceae</taxon>
        <taxon>Clostridium</taxon>
    </lineage>
</organism>
<dbReference type="eggNOG" id="ENOG502ZIRY">
    <property type="taxonomic scope" value="Bacteria"/>
</dbReference>